<dbReference type="InterPro" id="IPR013083">
    <property type="entry name" value="Znf_RING/FYVE/PHD"/>
</dbReference>
<keyword evidence="10" id="KW-1133">Transmembrane helix</keyword>
<feature type="transmembrane region" description="Helical" evidence="10">
    <location>
        <begin position="31"/>
        <end position="53"/>
    </location>
</feature>
<reference evidence="12 13" key="1">
    <citation type="submission" date="2013-09" db="EMBL/GenBank/DDBJ databases">
        <title>Corchorus capsularis genome sequencing.</title>
        <authorList>
            <person name="Alam M."/>
            <person name="Haque M.S."/>
            <person name="Islam M.S."/>
            <person name="Emdad E.M."/>
            <person name="Islam M.M."/>
            <person name="Ahmed B."/>
            <person name="Halim A."/>
            <person name="Hossen Q.M.M."/>
            <person name="Hossain M.Z."/>
            <person name="Ahmed R."/>
            <person name="Khan M.M."/>
            <person name="Islam R."/>
            <person name="Rashid M.M."/>
            <person name="Khan S.A."/>
            <person name="Rahman M.S."/>
            <person name="Alam M."/>
        </authorList>
    </citation>
    <scope>NUCLEOTIDE SEQUENCE [LARGE SCALE GENOMIC DNA]</scope>
    <source>
        <strain evidence="13">cv. CVL-1</strain>
        <tissue evidence="12">Whole seedling</tissue>
    </source>
</reference>
<protein>
    <recommendedName>
        <fullName evidence="3">RING-type E3 ubiquitin transferase</fullName>
        <ecNumber evidence="3">2.3.2.27</ecNumber>
    </recommendedName>
</protein>
<evidence type="ECO:0000256" key="1">
    <source>
        <dbReference type="ARBA" id="ARBA00000900"/>
    </source>
</evidence>
<keyword evidence="13" id="KW-1185">Reference proteome</keyword>
<dbReference type="Gene3D" id="3.30.40.10">
    <property type="entry name" value="Zinc/RING finger domain, C3HC4 (zinc finger)"/>
    <property type="match status" value="1"/>
</dbReference>
<gene>
    <name evidence="12" type="ORF">CCACVL1_30658</name>
</gene>
<evidence type="ECO:0000256" key="8">
    <source>
        <dbReference type="ARBA" id="ARBA00024209"/>
    </source>
</evidence>
<dbReference type="SMART" id="SM00184">
    <property type="entry name" value="RING"/>
    <property type="match status" value="1"/>
</dbReference>
<keyword evidence="5 9" id="KW-0863">Zinc-finger</keyword>
<keyword evidence="10" id="KW-0472">Membrane</keyword>
<comment type="similarity">
    <text evidence="8">Belongs to the RING-type zinc finger family. ATL subfamily.</text>
</comment>
<dbReference type="GO" id="GO:0008270">
    <property type="term" value="F:zinc ion binding"/>
    <property type="evidence" value="ECO:0007669"/>
    <property type="project" value="UniProtKB-KW"/>
</dbReference>
<dbReference type="PANTHER" id="PTHR14155:SF632">
    <property type="entry name" value="RING-H2 FINGER PROTEIN ATL17-RELATED"/>
    <property type="match status" value="1"/>
</dbReference>
<dbReference type="STRING" id="210143.A0A1R3FWF0"/>
<comment type="pathway">
    <text evidence="2">Protein modification; protein ubiquitination.</text>
</comment>
<dbReference type="GO" id="GO:0016567">
    <property type="term" value="P:protein ubiquitination"/>
    <property type="evidence" value="ECO:0007669"/>
    <property type="project" value="UniProtKB-UniPathway"/>
</dbReference>
<dbReference type="PANTHER" id="PTHR14155">
    <property type="entry name" value="RING FINGER DOMAIN-CONTAINING"/>
    <property type="match status" value="1"/>
</dbReference>
<evidence type="ECO:0000313" key="13">
    <source>
        <dbReference type="Proteomes" id="UP000188268"/>
    </source>
</evidence>
<accession>A0A1R3FWF0</accession>
<dbReference type="AlphaFoldDB" id="A0A1R3FWF0"/>
<dbReference type="EMBL" id="AWWV01016303">
    <property type="protein sequence ID" value="OMO50070.1"/>
    <property type="molecule type" value="Genomic_DNA"/>
</dbReference>
<dbReference type="InterPro" id="IPR053238">
    <property type="entry name" value="RING-H2_zinc_finger"/>
</dbReference>
<evidence type="ECO:0000256" key="10">
    <source>
        <dbReference type="SAM" id="Phobius"/>
    </source>
</evidence>
<dbReference type="Gramene" id="OMO50070">
    <property type="protein sequence ID" value="OMO50070"/>
    <property type="gene ID" value="CCACVL1_30658"/>
</dbReference>
<dbReference type="CDD" id="cd16461">
    <property type="entry name" value="RING-H2_EL5-like"/>
    <property type="match status" value="1"/>
</dbReference>
<organism evidence="12 13">
    <name type="scientific">Corchorus capsularis</name>
    <name type="common">Jute</name>
    <dbReference type="NCBI Taxonomy" id="210143"/>
    <lineage>
        <taxon>Eukaryota</taxon>
        <taxon>Viridiplantae</taxon>
        <taxon>Streptophyta</taxon>
        <taxon>Embryophyta</taxon>
        <taxon>Tracheophyta</taxon>
        <taxon>Spermatophyta</taxon>
        <taxon>Magnoliopsida</taxon>
        <taxon>eudicotyledons</taxon>
        <taxon>Gunneridae</taxon>
        <taxon>Pentapetalae</taxon>
        <taxon>rosids</taxon>
        <taxon>malvids</taxon>
        <taxon>Malvales</taxon>
        <taxon>Malvaceae</taxon>
        <taxon>Grewioideae</taxon>
        <taxon>Apeibeae</taxon>
        <taxon>Corchorus</taxon>
    </lineage>
</organism>
<dbReference type="OMA" id="FLYARWI"/>
<proteinExistence type="inferred from homology"/>
<evidence type="ECO:0000313" key="12">
    <source>
        <dbReference type="EMBL" id="OMO50070.1"/>
    </source>
</evidence>
<dbReference type="Proteomes" id="UP000188268">
    <property type="component" value="Unassembled WGS sequence"/>
</dbReference>
<comment type="catalytic activity">
    <reaction evidence="1">
        <text>S-ubiquitinyl-[E2 ubiquitin-conjugating enzyme]-L-cysteine + [acceptor protein]-L-lysine = [E2 ubiquitin-conjugating enzyme]-L-cysteine + N(6)-ubiquitinyl-[acceptor protein]-L-lysine.</text>
        <dbReference type="EC" id="2.3.2.27"/>
    </reaction>
</comment>
<dbReference type="OrthoDB" id="8062037at2759"/>
<dbReference type="PROSITE" id="PS50089">
    <property type="entry name" value="ZF_RING_2"/>
    <property type="match status" value="1"/>
</dbReference>
<dbReference type="InterPro" id="IPR001841">
    <property type="entry name" value="Znf_RING"/>
</dbReference>
<dbReference type="EC" id="2.3.2.27" evidence="3"/>
<name>A0A1R3FWF0_COCAP</name>
<keyword evidence="6" id="KW-0833">Ubl conjugation pathway</keyword>
<evidence type="ECO:0000256" key="9">
    <source>
        <dbReference type="PROSITE-ProRule" id="PRU00175"/>
    </source>
</evidence>
<keyword evidence="10" id="KW-0812">Transmembrane</keyword>
<evidence type="ECO:0000256" key="4">
    <source>
        <dbReference type="ARBA" id="ARBA00022723"/>
    </source>
</evidence>
<evidence type="ECO:0000256" key="5">
    <source>
        <dbReference type="ARBA" id="ARBA00022771"/>
    </source>
</evidence>
<dbReference type="SUPFAM" id="SSF57850">
    <property type="entry name" value="RING/U-box"/>
    <property type="match status" value="1"/>
</dbReference>
<keyword evidence="7" id="KW-0862">Zinc</keyword>
<evidence type="ECO:0000256" key="2">
    <source>
        <dbReference type="ARBA" id="ARBA00004906"/>
    </source>
</evidence>
<evidence type="ECO:0000256" key="3">
    <source>
        <dbReference type="ARBA" id="ARBA00012483"/>
    </source>
</evidence>
<keyword evidence="4" id="KW-0479">Metal-binding</keyword>
<dbReference type="GO" id="GO:0061630">
    <property type="term" value="F:ubiquitin protein ligase activity"/>
    <property type="evidence" value="ECO:0007669"/>
    <property type="project" value="UniProtKB-EC"/>
</dbReference>
<evidence type="ECO:0000259" key="11">
    <source>
        <dbReference type="PROSITE" id="PS50089"/>
    </source>
</evidence>
<dbReference type="Pfam" id="PF13639">
    <property type="entry name" value="zf-RING_2"/>
    <property type="match status" value="1"/>
</dbReference>
<feature type="domain" description="RING-type" evidence="11">
    <location>
        <begin position="108"/>
        <end position="150"/>
    </location>
</feature>
<sequence>MASSSQDSQPFHWHYSSELEDRDFEIRGRTLFFIIVLFSIVLVFTLIFVYARWVCSYYRDTPPQTSHAPPPPPPRPRGLDPDSINALPITLVTRGKAAAAAAQLETECSICLGVFEDGEKVKVLPSCNHSYHSECVDRWLSAESSCPLCRASLRVDSQLSVIVTQ</sequence>
<evidence type="ECO:0000256" key="6">
    <source>
        <dbReference type="ARBA" id="ARBA00022786"/>
    </source>
</evidence>
<dbReference type="UniPathway" id="UPA00143"/>
<evidence type="ECO:0000256" key="7">
    <source>
        <dbReference type="ARBA" id="ARBA00022833"/>
    </source>
</evidence>
<comment type="caution">
    <text evidence="12">The sequence shown here is derived from an EMBL/GenBank/DDBJ whole genome shotgun (WGS) entry which is preliminary data.</text>
</comment>